<name>A0A0C1GLC9_9NEIS</name>
<dbReference type="AlphaFoldDB" id="A0A0C1GLC9"/>
<dbReference type="PATRIC" id="fig|1056807.3.peg.2187"/>
<organism evidence="1 2">
    <name type="scientific">Morococcus cerebrosus</name>
    <dbReference type="NCBI Taxonomy" id="1056807"/>
    <lineage>
        <taxon>Bacteria</taxon>
        <taxon>Pseudomonadati</taxon>
        <taxon>Pseudomonadota</taxon>
        <taxon>Betaproteobacteria</taxon>
        <taxon>Neisseriales</taxon>
        <taxon>Neisseriaceae</taxon>
        <taxon>Morococcus</taxon>
    </lineage>
</organism>
<sequence length="56" mass="6718">MRRKGKLRAAFFFSDDLSDKEGRLKTWLILYNEEMQSDFHKTSKPKKHTQLETDDV</sequence>
<gene>
    <name evidence="1" type="ORF">MCC93_22810</name>
</gene>
<accession>A0A0C1GLC9</accession>
<dbReference type="EMBL" id="JUFZ01000109">
    <property type="protein sequence ID" value="KIC06301.1"/>
    <property type="molecule type" value="Genomic_DNA"/>
</dbReference>
<comment type="caution">
    <text evidence="1">The sequence shown here is derived from an EMBL/GenBank/DDBJ whole genome shotgun (WGS) entry which is preliminary data.</text>
</comment>
<evidence type="ECO:0000313" key="2">
    <source>
        <dbReference type="Proteomes" id="UP000031390"/>
    </source>
</evidence>
<protein>
    <submittedName>
        <fullName evidence="1">Uncharacterized protein</fullName>
    </submittedName>
</protein>
<dbReference type="Proteomes" id="UP000031390">
    <property type="component" value="Unassembled WGS sequence"/>
</dbReference>
<reference evidence="1 2" key="1">
    <citation type="submission" date="2014-12" db="EMBL/GenBank/DDBJ databases">
        <title>Genome sequence of Morococcus cerebrosus.</title>
        <authorList>
            <person name="Shin S.-K."/>
            <person name="Yi H."/>
        </authorList>
    </citation>
    <scope>NUCLEOTIDE SEQUENCE [LARGE SCALE GENOMIC DNA]</scope>
    <source>
        <strain evidence="1 2">CIP 81.93</strain>
    </source>
</reference>
<evidence type="ECO:0000313" key="1">
    <source>
        <dbReference type="EMBL" id="KIC06301.1"/>
    </source>
</evidence>
<proteinExistence type="predicted"/>